<evidence type="ECO:0000313" key="5">
    <source>
        <dbReference type="Proteomes" id="UP000247980"/>
    </source>
</evidence>
<dbReference type="OrthoDB" id="4709704at2"/>
<dbReference type="Pfam" id="PF00440">
    <property type="entry name" value="TetR_N"/>
    <property type="match status" value="1"/>
</dbReference>
<dbReference type="PANTHER" id="PTHR30055">
    <property type="entry name" value="HTH-TYPE TRANSCRIPTIONAL REGULATOR RUTR"/>
    <property type="match status" value="1"/>
</dbReference>
<feature type="DNA-binding region" description="H-T-H motif" evidence="2">
    <location>
        <begin position="36"/>
        <end position="55"/>
    </location>
</feature>
<dbReference type="PROSITE" id="PS50977">
    <property type="entry name" value="HTH_TETR_2"/>
    <property type="match status" value="1"/>
</dbReference>
<dbReference type="GO" id="GO:0000976">
    <property type="term" value="F:transcription cis-regulatory region binding"/>
    <property type="evidence" value="ECO:0007669"/>
    <property type="project" value="TreeGrafter"/>
</dbReference>
<dbReference type="InterPro" id="IPR050109">
    <property type="entry name" value="HTH-type_TetR-like_transc_reg"/>
</dbReference>
<keyword evidence="1 2" id="KW-0238">DNA-binding</keyword>
<evidence type="ECO:0000313" key="4">
    <source>
        <dbReference type="EMBL" id="PYI39386.1"/>
    </source>
</evidence>
<keyword evidence="5" id="KW-1185">Reference proteome</keyword>
<evidence type="ECO:0000256" key="1">
    <source>
        <dbReference type="ARBA" id="ARBA00023125"/>
    </source>
</evidence>
<gene>
    <name evidence="4" type="ORF">CVS30_05345</name>
</gene>
<protein>
    <submittedName>
        <fullName evidence="4">TetR family transcriptional regulator</fullName>
    </submittedName>
</protein>
<dbReference type="RefSeq" id="WP_110484290.1">
    <property type="nucleotide sequence ID" value="NZ_QJVC01000003.1"/>
</dbReference>
<evidence type="ECO:0000259" key="3">
    <source>
        <dbReference type="PROSITE" id="PS50977"/>
    </source>
</evidence>
<dbReference type="Gene3D" id="1.10.357.10">
    <property type="entry name" value="Tetracycline Repressor, domain 2"/>
    <property type="match status" value="1"/>
</dbReference>
<dbReference type="AlphaFoldDB" id="A0A2V5JML7"/>
<dbReference type="EMBL" id="QJVC01000003">
    <property type="protein sequence ID" value="PYI39386.1"/>
    <property type="molecule type" value="Genomic_DNA"/>
</dbReference>
<proteinExistence type="predicted"/>
<dbReference type="SUPFAM" id="SSF46689">
    <property type="entry name" value="Homeodomain-like"/>
    <property type="match status" value="1"/>
</dbReference>
<dbReference type="PANTHER" id="PTHR30055:SF226">
    <property type="entry name" value="HTH-TYPE TRANSCRIPTIONAL REGULATOR PKSA"/>
    <property type="match status" value="1"/>
</dbReference>
<reference evidence="4 5" key="1">
    <citation type="submission" date="2018-05" db="EMBL/GenBank/DDBJ databases">
        <title>Genetic diversity of glacier-inhabiting Cryobacterium bacteria in China and description of Cryobacterium mengkeensis sp. nov. and Arthrobacter glacialis sp. nov.</title>
        <authorList>
            <person name="Liu Q."/>
            <person name="Xin Y.-H."/>
        </authorList>
    </citation>
    <scope>NUCLEOTIDE SEQUENCE [LARGE SCALE GENOMIC DNA]</scope>
    <source>
        <strain evidence="4 5">B7</strain>
    </source>
</reference>
<organism evidence="4 5">
    <name type="scientific">Arthrobacter psychrolactophilus</name>
    <dbReference type="NCBI Taxonomy" id="92442"/>
    <lineage>
        <taxon>Bacteria</taxon>
        <taxon>Bacillati</taxon>
        <taxon>Actinomycetota</taxon>
        <taxon>Actinomycetes</taxon>
        <taxon>Micrococcales</taxon>
        <taxon>Micrococcaceae</taxon>
        <taxon>Arthrobacter</taxon>
    </lineage>
</organism>
<comment type="caution">
    <text evidence="4">The sequence shown here is derived from an EMBL/GenBank/DDBJ whole genome shotgun (WGS) entry which is preliminary data.</text>
</comment>
<evidence type="ECO:0000256" key="2">
    <source>
        <dbReference type="PROSITE-ProRule" id="PRU00335"/>
    </source>
</evidence>
<dbReference type="PRINTS" id="PR00455">
    <property type="entry name" value="HTHTETR"/>
</dbReference>
<feature type="domain" description="HTH tetR-type" evidence="3">
    <location>
        <begin position="14"/>
        <end position="73"/>
    </location>
</feature>
<accession>A0A2V5JML7</accession>
<dbReference type="InterPro" id="IPR001647">
    <property type="entry name" value="HTH_TetR"/>
</dbReference>
<name>A0A2V5JML7_9MICC</name>
<dbReference type="Proteomes" id="UP000247980">
    <property type="component" value="Unassembled WGS sequence"/>
</dbReference>
<dbReference type="InterPro" id="IPR009057">
    <property type="entry name" value="Homeodomain-like_sf"/>
</dbReference>
<dbReference type="GO" id="GO:0003700">
    <property type="term" value="F:DNA-binding transcription factor activity"/>
    <property type="evidence" value="ECO:0007669"/>
    <property type="project" value="TreeGrafter"/>
</dbReference>
<sequence>MPKISASTVAAHRASQERALLDAAHELLRETLTAPTMAGVAQRAGLSRPSVYQYFASQQDLLQALVRDIFPRWTERVTGAMAAAPTKADSILAYATANVDLVAEGAHAVGSALATLAPGAELNEQAGRMHRQLQEPLIAALTELGVSDPTALAELINAVVHAGTRMIESGQDVKDVHLHFKTLLGPFVAELRHDESSRTTGEPSEAVS</sequence>